<name>A0ABQ6KC28_9MICO</name>
<dbReference type="EMBL" id="BSVB01000001">
    <property type="protein sequence ID" value="GMA93218.1"/>
    <property type="molecule type" value="Genomic_DNA"/>
</dbReference>
<reference evidence="4" key="2">
    <citation type="journal article" date="2019" name="Int. J. Syst. Evol. Microbiol.">
        <title>The Global Catalogue of Microorganisms (GCM) 10K type strain sequencing project: providing services to taxonomists for standard genome sequencing and annotation.</title>
        <authorList>
            <consortium name="The Broad Institute Genomics Platform"/>
            <consortium name="The Broad Institute Genome Sequencing Center for Infectious Disease"/>
            <person name="Wu L."/>
            <person name="Ma J."/>
        </authorList>
    </citation>
    <scope>NUCLEOTIDE SEQUENCE [LARGE SCALE GENOMIC DNA]</scope>
    <source>
        <strain evidence="4">NBRC 108894</strain>
    </source>
</reference>
<protein>
    <submittedName>
        <fullName evidence="3">Phosphatase PhoE</fullName>
    </submittedName>
</protein>
<accession>A0ABQ6KC28</accession>
<dbReference type="InterPro" id="IPR001345">
    <property type="entry name" value="PG/BPGM_mutase_AS"/>
</dbReference>
<comment type="caution">
    <text evidence="3">The sequence shown here is derived from an EMBL/GenBank/DDBJ whole genome shotgun (WGS) entry which is preliminary data.</text>
</comment>
<dbReference type="CDD" id="cd07067">
    <property type="entry name" value="HP_PGM_like"/>
    <property type="match status" value="1"/>
</dbReference>
<dbReference type="InterPro" id="IPR013078">
    <property type="entry name" value="His_Pase_superF_clade-1"/>
</dbReference>
<dbReference type="Pfam" id="PF00300">
    <property type="entry name" value="His_Phos_1"/>
    <property type="match status" value="1"/>
</dbReference>
<gene>
    <name evidence="3" type="primary">phoE_2</name>
    <name evidence="2" type="synonym">phoE_1</name>
    <name evidence="2" type="ORF">GCM10025881_00420</name>
    <name evidence="3" type="ORF">GCM10025881_39500</name>
</gene>
<dbReference type="PROSITE" id="PS00175">
    <property type="entry name" value="PG_MUTASE"/>
    <property type="match status" value="1"/>
</dbReference>
<dbReference type="SMART" id="SM00855">
    <property type="entry name" value="PGAM"/>
    <property type="match status" value="1"/>
</dbReference>
<keyword evidence="4" id="KW-1185">Reference proteome</keyword>
<evidence type="ECO:0000256" key="1">
    <source>
        <dbReference type="SAM" id="MobiDB-lite"/>
    </source>
</evidence>
<sequence>MTLLFLVRHGETDWNRQRRIQGRTDIPLNETGREQARMTGRRLASRSWDGLLASPLSRARETAAIIAEEIGLGDPDAVPALVERDYGEAEGMDWLEIERRFPAGTVVPGRETRADVANRVVPALMEIAASRPGAALIVVSHGGAIRAVLDRVDPATEYGPITNGSVHSFELARGELRLVAFDDPLGSSLDEQNAIEAREDEQHDARHEGGR</sequence>
<dbReference type="Gene3D" id="3.40.50.1240">
    <property type="entry name" value="Phosphoglycerate mutase-like"/>
    <property type="match status" value="1"/>
</dbReference>
<proteinExistence type="predicted"/>
<reference evidence="3" key="3">
    <citation type="submission" date="2023-02" db="EMBL/GenBank/DDBJ databases">
        <authorList>
            <person name="Sun Q."/>
            <person name="Mori K."/>
        </authorList>
    </citation>
    <scope>NUCLEOTIDE SEQUENCE</scope>
    <source>
        <strain evidence="3">NBRC 108894</strain>
    </source>
</reference>
<dbReference type="EMBL" id="BSVB01000001">
    <property type="protein sequence ID" value="GMA97126.1"/>
    <property type="molecule type" value="Genomic_DNA"/>
</dbReference>
<feature type="compositionally biased region" description="Basic and acidic residues" evidence="1">
    <location>
        <begin position="196"/>
        <end position="211"/>
    </location>
</feature>
<dbReference type="PANTHER" id="PTHR48100">
    <property type="entry name" value="BROAD-SPECIFICITY PHOSPHATASE YOR283W-RELATED"/>
    <property type="match status" value="1"/>
</dbReference>
<reference evidence="3" key="1">
    <citation type="journal article" date="2014" name="Int. J. Syst. Evol. Microbiol.">
        <title>Complete genome of a new Firmicutes species belonging to the dominant human colonic microbiota ('Ruminococcus bicirculans') reveals two chromosomes and a selective capacity to utilize plant glucans.</title>
        <authorList>
            <consortium name="NISC Comparative Sequencing Program"/>
            <person name="Wegmann U."/>
            <person name="Louis P."/>
            <person name="Goesmann A."/>
            <person name="Henrissat B."/>
            <person name="Duncan S.H."/>
            <person name="Flint H.J."/>
        </authorList>
    </citation>
    <scope>NUCLEOTIDE SEQUENCE</scope>
    <source>
        <strain evidence="3">NBRC 108894</strain>
    </source>
</reference>
<dbReference type="SUPFAM" id="SSF53254">
    <property type="entry name" value="Phosphoglycerate mutase-like"/>
    <property type="match status" value="1"/>
</dbReference>
<dbReference type="PANTHER" id="PTHR48100:SF59">
    <property type="entry name" value="ADENOSYLCOBALAMIN_ALPHA-RIBAZOLE PHOSPHATASE"/>
    <property type="match status" value="1"/>
</dbReference>
<organism evidence="3 4">
    <name type="scientific">Pseudolysinimonas kribbensis</name>
    <dbReference type="NCBI Taxonomy" id="433641"/>
    <lineage>
        <taxon>Bacteria</taxon>
        <taxon>Bacillati</taxon>
        <taxon>Actinomycetota</taxon>
        <taxon>Actinomycetes</taxon>
        <taxon>Micrococcales</taxon>
        <taxon>Microbacteriaceae</taxon>
        <taxon>Pseudolysinimonas</taxon>
    </lineage>
</organism>
<dbReference type="Proteomes" id="UP001157034">
    <property type="component" value="Unassembled WGS sequence"/>
</dbReference>
<evidence type="ECO:0000313" key="4">
    <source>
        <dbReference type="Proteomes" id="UP001157034"/>
    </source>
</evidence>
<dbReference type="InterPro" id="IPR029033">
    <property type="entry name" value="His_PPase_superfam"/>
</dbReference>
<evidence type="ECO:0000313" key="3">
    <source>
        <dbReference type="EMBL" id="GMA97126.1"/>
    </source>
</evidence>
<dbReference type="RefSeq" id="WP_284251925.1">
    <property type="nucleotide sequence ID" value="NZ_BAAAQO010000004.1"/>
</dbReference>
<dbReference type="InterPro" id="IPR050275">
    <property type="entry name" value="PGM_Phosphatase"/>
</dbReference>
<evidence type="ECO:0000313" key="2">
    <source>
        <dbReference type="EMBL" id="GMA93218.1"/>
    </source>
</evidence>
<feature type="region of interest" description="Disordered" evidence="1">
    <location>
        <begin position="190"/>
        <end position="211"/>
    </location>
</feature>